<protein>
    <submittedName>
        <fullName evidence="2">Glycosyltransferase</fullName>
        <ecNumber evidence="2">2.4.-.-</ecNumber>
    </submittedName>
</protein>
<dbReference type="RefSeq" id="WP_259971237.1">
    <property type="nucleotide sequence ID" value="NZ_CP081070.1"/>
</dbReference>
<dbReference type="Pfam" id="PF00535">
    <property type="entry name" value="Glycos_transf_2"/>
    <property type="match status" value="1"/>
</dbReference>
<sequence>MTGQTDQDTATLEGVTVAVITTLYKADNLSFLDLALASLETQNGLRRDQIRTYLCCDGPLPKEHETWLSQNAWRFHLVVRNEENIGLAKSLNRLIERLEDEDFVFRMDGDDICHPDRFRTQIAYMQAHATLDLIGCQAWDIDETGTVTGERDFPIDQTSVETVVVKMNPILHPAYCMRRAMLRIPSIRYPEAYLTEDLGFLVRALEAGMHVGNCPDRLLSWRLGPNFYARRTSLRRGLAELKWYSRAVRSQRGLASPAYFYAIARALIRMMPSSLQARLYGSGLRKSALSKAASSETAA</sequence>
<accession>A0A9Q9HIL6</accession>
<dbReference type="EC" id="2.4.-.-" evidence="2"/>
<name>A0A9Q9HIL6_LEICA</name>
<dbReference type="PANTHER" id="PTHR22916">
    <property type="entry name" value="GLYCOSYLTRANSFERASE"/>
    <property type="match status" value="1"/>
</dbReference>
<dbReference type="AlphaFoldDB" id="A0A9Q9HIL6"/>
<dbReference type="InterPro" id="IPR029044">
    <property type="entry name" value="Nucleotide-diphossugar_trans"/>
</dbReference>
<gene>
    <name evidence="2" type="ORF">K3721_17170</name>
</gene>
<proteinExistence type="predicted"/>
<dbReference type="EMBL" id="CP081070">
    <property type="protein sequence ID" value="UWQ53689.1"/>
    <property type="molecule type" value="Genomic_DNA"/>
</dbReference>
<dbReference type="GO" id="GO:0016758">
    <property type="term" value="F:hexosyltransferase activity"/>
    <property type="evidence" value="ECO:0007669"/>
    <property type="project" value="UniProtKB-ARBA"/>
</dbReference>
<evidence type="ECO:0000259" key="1">
    <source>
        <dbReference type="Pfam" id="PF00535"/>
    </source>
</evidence>
<keyword evidence="2" id="KW-0808">Transferase</keyword>
<dbReference type="Proteomes" id="UP001058713">
    <property type="component" value="Chromosome"/>
</dbReference>
<dbReference type="SUPFAM" id="SSF53448">
    <property type="entry name" value="Nucleotide-diphospho-sugar transferases"/>
    <property type="match status" value="1"/>
</dbReference>
<dbReference type="KEGG" id="lcae:K3721_17170"/>
<dbReference type="PANTHER" id="PTHR22916:SF3">
    <property type="entry name" value="UDP-GLCNAC:BETAGAL BETA-1,3-N-ACETYLGLUCOSAMINYLTRANSFERASE-LIKE PROTEIN 1"/>
    <property type="match status" value="1"/>
</dbReference>
<evidence type="ECO:0000313" key="2">
    <source>
        <dbReference type="EMBL" id="UWQ53689.1"/>
    </source>
</evidence>
<feature type="domain" description="Glycosyltransferase 2-like" evidence="1">
    <location>
        <begin position="24"/>
        <end position="148"/>
    </location>
</feature>
<dbReference type="InterPro" id="IPR001173">
    <property type="entry name" value="Glyco_trans_2-like"/>
</dbReference>
<organism evidence="2 3">
    <name type="scientific">Leisingera caerulea</name>
    <name type="common">Phaeobacter caeruleus</name>
    <dbReference type="NCBI Taxonomy" id="506591"/>
    <lineage>
        <taxon>Bacteria</taxon>
        <taxon>Pseudomonadati</taxon>
        <taxon>Pseudomonadota</taxon>
        <taxon>Alphaproteobacteria</taxon>
        <taxon>Rhodobacterales</taxon>
        <taxon>Roseobacteraceae</taxon>
        <taxon>Leisingera</taxon>
    </lineage>
</organism>
<dbReference type="Gene3D" id="3.90.550.10">
    <property type="entry name" value="Spore Coat Polysaccharide Biosynthesis Protein SpsA, Chain A"/>
    <property type="match status" value="1"/>
</dbReference>
<reference evidence="2" key="1">
    <citation type="submission" date="2021-08" db="EMBL/GenBank/DDBJ databases">
        <authorList>
            <person name="Nwanade C."/>
            <person name="Wang M."/>
            <person name="Masoudi A."/>
            <person name="Yu Z."/>
            <person name="Liu J."/>
        </authorList>
    </citation>
    <scope>NUCLEOTIDE SEQUENCE</scope>
    <source>
        <strain evidence="2">S122</strain>
    </source>
</reference>
<evidence type="ECO:0000313" key="3">
    <source>
        <dbReference type="Proteomes" id="UP001058713"/>
    </source>
</evidence>
<keyword evidence="2" id="KW-0328">Glycosyltransferase</keyword>